<gene>
    <name evidence="2" type="ORF">LHA35_08265</name>
</gene>
<comment type="similarity">
    <text evidence="1">Belongs to the UPF0065 (bug) family.</text>
</comment>
<dbReference type="PANTHER" id="PTHR42928">
    <property type="entry name" value="TRICARBOXYLATE-BINDING PROTEIN"/>
    <property type="match status" value="1"/>
</dbReference>
<dbReference type="InterPro" id="IPR042100">
    <property type="entry name" value="Bug_dom1"/>
</dbReference>
<dbReference type="Gene3D" id="3.40.190.150">
    <property type="entry name" value="Bordetella uptake gene, domain 1"/>
    <property type="match status" value="1"/>
</dbReference>
<protein>
    <submittedName>
        <fullName evidence="2">Tripartite tricarboxylate transporter substrate binding protein</fullName>
    </submittedName>
</protein>
<dbReference type="PANTHER" id="PTHR42928:SF5">
    <property type="entry name" value="BLR1237 PROTEIN"/>
    <property type="match status" value="1"/>
</dbReference>
<dbReference type="Proteomes" id="UP001139311">
    <property type="component" value="Unassembled WGS sequence"/>
</dbReference>
<sequence length="324" mass="33721">MVTRRATIASLGLLAAPALGRAQGAAWPGERPLEVVVPVPPGGGLDTMARLIMPHVCAHLGGGAKFVVLSRPGAGTQIGNEAIFNAAPDGYTLGAITAPALPALPIERAVRYRTAEFTWLANVVEDPNAFFVTGESPLRSLSDLVAAARARPGRLSYGSTGVGGDDHIAMLAFEDWAGTPPMVHVPFPGSAPATQALLGGHIDLLVGNISESLAMQQEGRIRALGTAAPARFAPLPAVPTFREQGFDLVAGASRGFVATPGLPAPIRARLESAFAAALAEPAFLREAERVGMPLRPLIGGAYAGMIAEMEGALRALWGRRPWRE</sequence>
<comment type="caution">
    <text evidence="2">The sequence shown here is derived from an EMBL/GenBank/DDBJ whole genome shotgun (WGS) entry which is preliminary data.</text>
</comment>
<proteinExistence type="inferred from homology"/>
<keyword evidence="3" id="KW-1185">Reference proteome</keyword>
<dbReference type="InterPro" id="IPR005064">
    <property type="entry name" value="BUG"/>
</dbReference>
<evidence type="ECO:0000313" key="2">
    <source>
        <dbReference type="EMBL" id="MCB4821723.1"/>
    </source>
</evidence>
<organism evidence="2 3">
    <name type="scientific">Roseicella aerolata</name>
    <dbReference type="NCBI Taxonomy" id="2883479"/>
    <lineage>
        <taxon>Bacteria</taxon>
        <taxon>Pseudomonadati</taxon>
        <taxon>Pseudomonadota</taxon>
        <taxon>Alphaproteobacteria</taxon>
        <taxon>Acetobacterales</taxon>
        <taxon>Roseomonadaceae</taxon>
        <taxon>Roseicella</taxon>
    </lineage>
</organism>
<dbReference type="PIRSF" id="PIRSF017082">
    <property type="entry name" value="YflP"/>
    <property type="match status" value="1"/>
</dbReference>
<dbReference type="RefSeq" id="WP_226606885.1">
    <property type="nucleotide sequence ID" value="NZ_JAJAQI010000010.1"/>
</dbReference>
<evidence type="ECO:0000256" key="1">
    <source>
        <dbReference type="ARBA" id="ARBA00006987"/>
    </source>
</evidence>
<dbReference type="AlphaFoldDB" id="A0A9X1LA11"/>
<dbReference type="SUPFAM" id="SSF53850">
    <property type="entry name" value="Periplasmic binding protein-like II"/>
    <property type="match status" value="1"/>
</dbReference>
<evidence type="ECO:0000313" key="3">
    <source>
        <dbReference type="Proteomes" id="UP001139311"/>
    </source>
</evidence>
<accession>A0A9X1LA11</accession>
<name>A0A9X1LA11_9PROT</name>
<reference evidence="2" key="1">
    <citation type="submission" date="2021-10" db="EMBL/GenBank/DDBJ databases">
        <title>Roseicella aerolatum sp. nov., isolated from aerosols of e-waste dismantling site.</title>
        <authorList>
            <person name="Qin T."/>
        </authorList>
    </citation>
    <scope>NUCLEOTIDE SEQUENCE</scope>
    <source>
        <strain evidence="2">GB24</strain>
    </source>
</reference>
<dbReference type="EMBL" id="JAJAQI010000010">
    <property type="protein sequence ID" value="MCB4821723.1"/>
    <property type="molecule type" value="Genomic_DNA"/>
</dbReference>
<dbReference type="CDD" id="cd07012">
    <property type="entry name" value="PBP2_Bug_TTT"/>
    <property type="match status" value="1"/>
</dbReference>
<dbReference type="Pfam" id="PF03401">
    <property type="entry name" value="TctC"/>
    <property type="match status" value="1"/>
</dbReference>
<dbReference type="Gene3D" id="3.40.190.10">
    <property type="entry name" value="Periplasmic binding protein-like II"/>
    <property type="match status" value="1"/>
</dbReference>